<dbReference type="PROSITE" id="PS00356">
    <property type="entry name" value="HTH_LACI_1"/>
    <property type="match status" value="1"/>
</dbReference>
<evidence type="ECO:0000256" key="4">
    <source>
        <dbReference type="SAM" id="MobiDB-lite"/>
    </source>
</evidence>
<dbReference type="InterPro" id="IPR000843">
    <property type="entry name" value="HTH_LacI"/>
</dbReference>
<name>A0A7Y9UKC4_9ACTN</name>
<dbReference type="PANTHER" id="PTHR30146:SF109">
    <property type="entry name" value="HTH-TYPE TRANSCRIPTIONAL REGULATOR GALS"/>
    <property type="match status" value="1"/>
</dbReference>
<keyword evidence="3" id="KW-0804">Transcription</keyword>
<keyword evidence="2 6" id="KW-0238">DNA-binding</keyword>
<gene>
    <name evidence="6" type="ORF">BJ989_000106</name>
</gene>
<comment type="caution">
    <text evidence="6">The sequence shown here is derived from an EMBL/GenBank/DDBJ whole genome shotgun (WGS) entry which is preliminary data.</text>
</comment>
<feature type="compositionally biased region" description="Low complexity" evidence="4">
    <location>
        <begin position="47"/>
        <end position="57"/>
    </location>
</feature>
<protein>
    <submittedName>
        <fullName evidence="6">DNA-binding LacI/PurR family transcriptional regulator</fullName>
    </submittedName>
</protein>
<proteinExistence type="predicted"/>
<dbReference type="EMBL" id="JACCAC010000001">
    <property type="protein sequence ID" value="NYG53802.1"/>
    <property type="molecule type" value="Genomic_DNA"/>
</dbReference>
<dbReference type="SUPFAM" id="SSF53822">
    <property type="entry name" value="Periplasmic binding protein-like I"/>
    <property type="match status" value="1"/>
</dbReference>
<organism evidence="6 7">
    <name type="scientific">Nocardioides perillae</name>
    <dbReference type="NCBI Taxonomy" id="1119534"/>
    <lineage>
        <taxon>Bacteria</taxon>
        <taxon>Bacillati</taxon>
        <taxon>Actinomycetota</taxon>
        <taxon>Actinomycetes</taxon>
        <taxon>Propionibacteriales</taxon>
        <taxon>Nocardioidaceae</taxon>
        <taxon>Nocardioides</taxon>
    </lineage>
</organism>
<dbReference type="Gene3D" id="3.40.50.2300">
    <property type="match status" value="2"/>
</dbReference>
<dbReference type="Pfam" id="PF13377">
    <property type="entry name" value="Peripla_BP_3"/>
    <property type="match status" value="1"/>
</dbReference>
<dbReference type="PROSITE" id="PS50932">
    <property type="entry name" value="HTH_LACI_2"/>
    <property type="match status" value="1"/>
</dbReference>
<dbReference type="InterPro" id="IPR046335">
    <property type="entry name" value="LacI/GalR-like_sensor"/>
</dbReference>
<dbReference type="InterPro" id="IPR028082">
    <property type="entry name" value="Peripla_BP_I"/>
</dbReference>
<evidence type="ECO:0000256" key="2">
    <source>
        <dbReference type="ARBA" id="ARBA00023125"/>
    </source>
</evidence>
<sequence length="387" mass="40398">MVRRPSRPGGPDDASGAHDDAGPGGPAGPAGPTGPGTPSAPAPSVPSTPSGPSSTPPTLADVAELAGVSRQTVSNALNNPDLLRADTLERVRAAVTQLGYSPNRAARSLRTRSSRLVGMRFAPVPEGTANATMDRFVHSLVEECREVGHHVLLFPGDPEDPVAGYDELLRSTAVDAFVATDTWLGNPQAAWLEAQGAPFVAFGRPWDNPAARHPWVDVDGAAGTRLATDHLLDRGHERIAWIGWRKDNFIGEDRRSGWADALHDRGLSTSGLASRVEDLVPSGREASAVLLDEAAPTAFVCASDTLAMGVLHTLADRGLAAGRDVAVVGFDDSQVAQVVPGGLSSVRQPLEQVAVEVVRALAERLVAPRPTATGVLLTPTLTVRGSS</sequence>
<reference evidence="6 7" key="1">
    <citation type="submission" date="2020-07" db="EMBL/GenBank/DDBJ databases">
        <title>Sequencing the genomes of 1000 actinobacteria strains.</title>
        <authorList>
            <person name="Klenk H.-P."/>
        </authorList>
    </citation>
    <scope>NUCLEOTIDE SEQUENCE [LARGE SCALE GENOMIC DNA]</scope>
    <source>
        <strain evidence="6 7">DSM 24552</strain>
    </source>
</reference>
<dbReference type="Pfam" id="PF00356">
    <property type="entry name" value="LacI"/>
    <property type="match status" value="1"/>
</dbReference>
<keyword evidence="1" id="KW-0805">Transcription regulation</keyword>
<evidence type="ECO:0000256" key="1">
    <source>
        <dbReference type="ARBA" id="ARBA00023015"/>
    </source>
</evidence>
<evidence type="ECO:0000259" key="5">
    <source>
        <dbReference type="PROSITE" id="PS50932"/>
    </source>
</evidence>
<evidence type="ECO:0000313" key="6">
    <source>
        <dbReference type="EMBL" id="NYG53802.1"/>
    </source>
</evidence>
<dbReference type="SUPFAM" id="SSF47413">
    <property type="entry name" value="lambda repressor-like DNA-binding domains"/>
    <property type="match status" value="1"/>
</dbReference>
<keyword evidence="7" id="KW-1185">Reference proteome</keyword>
<feature type="region of interest" description="Disordered" evidence="4">
    <location>
        <begin position="1"/>
        <end position="59"/>
    </location>
</feature>
<dbReference type="PANTHER" id="PTHR30146">
    <property type="entry name" value="LACI-RELATED TRANSCRIPTIONAL REPRESSOR"/>
    <property type="match status" value="1"/>
</dbReference>
<evidence type="ECO:0000313" key="7">
    <source>
        <dbReference type="Proteomes" id="UP000544110"/>
    </source>
</evidence>
<dbReference type="GO" id="GO:0000976">
    <property type="term" value="F:transcription cis-regulatory region binding"/>
    <property type="evidence" value="ECO:0007669"/>
    <property type="project" value="TreeGrafter"/>
</dbReference>
<dbReference type="AlphaFoldDB" id="A0A7Y9UKC4"/>
<accession>A0A7Y9UKC4</accession>
<dbReference type="SMART" id="SM00354">
    <property type="entry name" value="HTH_LACI"/>
    <property type="match status" value="1"/>
</dbReference>
<dbReference type="RefSeq" id="WP_281363149.1">
    <property type="nucleotide sequence ID" value="NZ_JACCAC010000001.1"/>
</dbReference>
<feature type="compositionally biased region" description="Gly residues" evidence="4">
    <location>
        <begin position="22"/>
        <end position="34"/>
    </location>
</feature>
<feature type="domain" description="HTH lacI-type" evidence="5">
    <location>
        <begin position="57"/>
        <end position="111"/>
    </location>
</feature>
<evidence type="ECO:0000256" key="3">
    <source>
        <dbReference type="ARBA" id="ARBA00023163"/>
    </source>
</evidence>
<dbReference type="Gene3D" id="1.10.260.40">
    <property type="entry name" value="lambda repressor-like DNA-binding domains"/>
    <property type="match status" value="1"/>
</dbReference>
<dbReference type="Proteomes" id="UP000544110">
    <property type="component" value="Unassembled WGS sequence"/>
</dbReference>
<dbReference type="CDD" id="cd01392">
    <property type="entry name" value="HTH_LacI"/>
    <property type="match status" value="1"/>
</dbReference>
<dbReference type="GO" id="GO:0003700">
    <property type="term" value="F:DNA-binding transcription factor activity"/>
    <property type="evidence" value="ECO:0007669"/>
    <property type="project" value="TreeGrafter"/>
</dbReference>
<dbReference type="InterPro" id="IPR010982">
    <property type="entry name" value="Lambda_DNA-bd_dom_sf"/>
</dbReference>